<name>A0A9N8DHX0_9STRA</name>
<feature type="transmembrane region" description="Helical" evidence="5">
    <location>
        <begin position="90"/>
        <end position="113"/>
    </location>
</feature>
<feature type="transmembrane region" description="Helical" evidence="5">
    <location>
        <begin position="24"/>
        <end position="43"/>
    </location>
</feature>
<dbReference type="GO" id="GO:0016020">
    <property type="term" value="C:membrane"/>
    <property type="evidence" value="ECO:0007669"/>
    <property type="project" value="UniProtKB-SubCell"/>
</dbReference>
<dbReference type="AlphaFoldDB" id="A0A9N8DHX0"/>
<dbReference type="PANTHER" id="PTHR11662:SF399">
    <property type="entry name" value="FI19708P1-RELATED"/>
    <property type="match status" value="1"/>
</dbReference>
<keyword evidence="8" id="KW-1185">Reference proteome</keyword>
<keyword evidence="2 5" id="KW-0812">Transmembrane</keyword>
<dbReference type="SUPFAM" id="SSF103473">
    <property type="entry name" value="MFS general substrate transporter"/>
    <property type="match status" value="1"/>
</dbReference>
<feature type="transmembrane region" description="Helical" evidence="5">
    <location>
        <begin position="407"/>
        <end position="428"/>
    </location>
</feature>
<feature type="domain" description="Major facilitator superfamily (MFS) profile" evidence="6">
    <location>
        <begin position="25"/>
        <end position="464"/>
    </location>
</feature>
<dbReference type="OrthoDB" id="2250022at2759"/>
<proteinExistence type="predicted"/>
<organism evidence="7 8">
    <name type="scientific">Seminavis robusta</name>
    <dbReference type="NCBI Taxonomy" id="568900"/>
    <lineage>
        <taxon>Eukaryota</taxon>
        <taxon>Sar</taxon>
        <taxon>Stramenopiles</taxon>
        <taxon>Ochrophyta</taxon>
        <taxon>Bacillariophyta</taxon>
        <taxon>Bacillariophyceae</taxon>
        <taxon>Bacillariophycidae</taxon>
        <taxon>Naviculales</taxon>
        <taxon>Naviculaceae</taxon>
        <taxon>Seminavis</taxon>
    </lineage>
</organism>
<dbReference type="Gene3D" id="1.20.1250.20">
    <property type="entry name" value="MFS general substrate transporter like domains"/>
    <property type="match status" value="2"/>
</dbReference>
<comment type="subcellular location">
    <subcellularLocation>
        <location evidence="1">Membrane</location>
        <topology evidence="1">Multi-pass membrane protein</topology>
    </subcellularLocation>
</comment>
<feature type="transmembrane region" description="Helical" evidence="5">
    <location>
        <begin position="63"/>
        <end position="83"/>
    </location>
</feature>
<evidence type="ECO:0000313" key="8">
    <source>
        <dbReference type="Proteomes" id="UP001153069"/>
    </source>
</evidence>
<dbReference type="InterPro" id="IPR011701">
    <property type="entry name" value="MFS"/>
</dbReference>
<dbReference type="InterPro" id="IPR020846">
    <property type="entry name" value="MFS_dom"/>
</dbReference>
<sequence>MPELSLESTAVNDSQDEQEQMKNIMLFLCWGVALLSALDRVAMSVAMVPLSAEFGYSETMKGTVSSLFSVGYGLGIVPAGIIVATMSPRIVMACGITVWSLATIVTPAAAGATTMLPLLLARASVGAAESVVLPTLQTLLSSWTTTGQKSRSLATVFSGFHAGTVGAYFISPLVIDYLGDWRYIFLVYGGLGLFWLIPWLSLAKDAPDSNDSLKEPLVVDVTPTAAIAVTEETQPNNIMAEVTKSMETLKEAPWMGFVKSKGAWAMLLAHAANNWGLYNLLAWSPTFYSEQYGLNVKESALFSILPSVAGALGALLAGSLSDNLLQRLDDDLDEEERVQAITNIRKAFQGTALFIPSVSLLTLSSHIPDQPWVAQLLLTSTTGLMAWNSAGYLSANQEKAGEKWAGLLYSITSLPAVMTGTFGVFLTGKILDYTQQDWSVVYGLNAAVFLLGSIAFVSLYDAKREFD</sequence>
<dbReference type="InterPro" id="IPR036259">
    <property type="entry name" value="MFS_trans_sf"/>
</dbReference>
<dbReference type="GO" id="GO:0022857">
    <property type="term" value="F:transmembrane transporter activity"/>
    <property type="evidence" value="ECO:0007669"/>
    <property type="project" value="InterPro"/>
</dbReference>
<dbReference type="EMBL" id="CAICTM010000153">
    <property type="protein sequence ID" value="CAB9503047.1"/>
    <property type="molecule type" value="Genomic_DNA"/>
</dbReference>
<dbReference type="PANTHER" id="PTHR11662">
    <property type="entry name" value="SOLUTE CARRIER FAMILY 17"/>
    <property type="match status" value="1"/>
</dbReference>
<feature type="transmembrane region" description="Helical" evidence="5">
    <location>
        <begin position="440"/>
        <end position="460"/>
    </location>
</feature>
<dbReference type="Pfam" id="PF07690">
    <property type="entry name" value="MFS_1"/>
    <property type="match status" value="1"/>
</dbReference>
<comment type="caution">
    <text evidence="7">The sequence shown here is derived from an EMBL/GenBank/DDBJ whole genome shotgun (WGS) entry which is preliminary data.</text>
</comment>
<feature type="transmembrane region" description="Helical" evidence="5">
    <location>
        <begin position="263"/>
        <end position="281"/>
    </location>
</feature>
<feature type="transmembrane region" description="Helical" evidence="5">
    <location>
        <begin position="152"/>
        <end position="175"/>
    </location>
</feature>
<dbReference type="Proteomes" id="UP001153069">
    <property type="component" value="Unassembled WGS sequence"/>
</dbReference>
<evidence type="ECO:0000313" key="7">
    <source>
        <dbReference type="EMBL" id="CAB9503047.1"/>
    </source>
</evidence>
<evidence type="ECO:0000256" key="3">
    <source>
        <dbReference type="ARBA" id="ARBA00022989"/>
    </source>
</evidence>
<evidence type="ECO:0000256" key="1">
    <source>
        <dbReference type="ARBA" id="ARBA00004141"/>
    </source>
</evidence>
<evidence type="ECO:0000256" key="2">
    <source>
        <dbReference type="ARBA" id="ARBA00022692"/>
    </source>
</evidence>
<dbReference type="InterPro" id="IPR050382">
    <property type="entry name" value="MFS_Na/Anion_cotransporter"/>
</dbReference>
<keyword evidence="3 5" id="KW-1133">Transmembrane helix</keyword>
<evidence type="ECO:0000256" key="4">
    <source>
        <dbReference type="ARBA" id="ARBA00023136"/>
    </source>
</evidence>
<evidence type="ECO:0000256" key="5">
    <source>
        <dbReference type="SAM" id="Phobius"/>
    </source>
</evidence>
<feature type="transmembrane region" description="Helical" evidence="5">
    <location>
        <begin position="181"/>
        <end position="202"/>
    </location>
</feature>
<reference evidence="7" key="1">
    <citation type="submission" date="2020-06" db="EMBL/GenBank/DDBJ databases">
        <authorList>
            <consortium name="Plant Systems Biology data submission"/>
        </authorList>
    </citation>
    <scope>NUCLEOTIDE SEQUENCE</scope>
    <source>
        <strain evidence="7">D6</strain>
    </source>
</reference>
<accession>A0A9N8DHX0</accession>
<protein>
    <submittedName>
        <fullName evidence="7">Probable anion transporter 1, chloroplastic</fullName>
    </submittedName>
</protein>
<dbReference type="PROSITE" id="PS50850">
    <property type="entry name" value="MFS"/>
    <property type="match status" value="1"/>
</dbReference>
<gene>
    <name evidence="7" type="ORF">SEMRO_154_G070160.1</name>
</gene>
<feature type="transmembrane region" description="Helical" evidence="5">
    <location>
        <begin position="373"/>
        <end position="395"/>
    </location>
</feature>
<keyword evidence="4 5" id="KW-0472">Membrane</keyword>
<evidence type="ECO:0000259" key="6">
    <source>
        <dbReference type="PROSITE" id="PS50850"/>
    </source>
</evidence>
<feature type="transmembrane region" description="Helical" evidence="5">
    <location>
        <begin position="301"/>
        <end position="320"/>
    </location>
</feature>